<accession>A0AAN8MP49</accession>
<comment type="caution">
    <text evidence="1">The sequence shown here is derived from an EMBL/GenBank/DDBJ whole genome shotgun (WGS) entry which is preliminary data.</text>
</comment>
<name>A0AAN8MP49_9PEZI</name>
<evidence type="ECO:0000313" key="1">
    <source>
        <dbReference type="EMBL" id="KAK6329905.1"/>
    </source>
</evidence>
<sequence length="361" mass="41304">MKPPSSPWLIRTILTIQTISQIHLASALSKSPFYRQSLEELSDTSGLQKSLETLQLNIGMGGFSDDLSQTPPEDPSEDPSFEDFEEFFEEGDPMCANHPSLMSGPNLERHKIKDLNVNWAEESMCPFREQMLYMILEFLATTPPNVLYFSRIQSKPITKEVVCRGNKFGLFLAVVFSLFSTQRVEECHREEKIRTDFVSWEEYNNIRIPAVEKSTVDMYNAIDGWVCKYKMTDRGLAYYGLFMRKAGESIFFDTTRLSSFLAGTNIAPTLHFMEDYPKTLESALKTVTPDIGKSAEAMVERLSQRAAQTKSAMQIFGKKEKTKQEEEEVQRFCADNDARKKGLKVAAQISLPSRRYRRNRV</sequence>
<evidence type="ECO:0000313" key="2">
    <source>
        <dbReference type="Proteomes" id="UP001313282"/>
    </source>
</evidence>
<reference evidence="1 2" key="1">
    <citation type="submission" date="2019-10" db="EMBL/GenBank/DDBJ databases">
        <authorList>
            <person name="Palmer J.M."/>
        </authorList>
    </citation>
    <scope>NUCLEOTIDE SEQUENCE [LARGE SCALE GENOMIC DNA]</scope>
    <source>
        <strain evidence="1 2">TWF718</strain>
    </source>
</reference>
<dbReference type="Proteomes" id="UP001313282">
    <property type="component" value="Unassembled WGS sequence"/>
</dbReference>
<keyword evidence="2" id="KW-1185">Reference proteome</keyword>
<organism evidence="1 2">
    <name type="scientific">Orbilia javanica</name>
    <dbReference type="NCBI Taxonomy" id="47235"/>
    <lineage>
        <taxon>Eukaryota</taxon>
        <taxon>Fungi</taxon>
        <taxon>Dikarya</taxon>
        <taxon>Ascomycota</taxon>
        <taxon>Pezizomycotina</taxon>
        <taxon>Orbiliomycetes</taxon>
        <taxon>Orbiliales</taxon>
        <taxon>Orbiliaceae</taxon>
        <taxon>Orbilia</taxon>
    </lineage>
</organism>
<protein>
    <submittedName>
        <fullName evidence="1">Uncharacterized protein</fullName>
    </submittedName>
</protein>
<gene>
    <name evidence="1" type="ORF">TWF718_003332</name>
</gene>
<proteinExistence type="predicted"/>
<dbReference type="EMBL" id="JAVHNR010000012">
    <property type="protein sequence ID" value="KAK6329905.1"/>
    <property type="molecule type" value="Genomic_DNA"/>
</dbReference>
<dbReference type="AlphaFoldDB" id="A0AAN8MP49"/>